<proteinExistence type="predicted"/>
<dbReference type="Proteomes" id="UP000237105">
    <property type="component" value="Unassembled WGS sequence"/>
</dbReference>
<dbReference type="EMBL" id="JXTB01000152">
    <property type="protein sequence ID" value="PON58103.1"/>
    <property type="molecule type" value="Genomic_DNA"/>
</dbReference>
<reference evidence="3" key="1">
    <citation type="submission" date="2016-06" db="EMBL/GenBank/DDBJ databases">
        <title>Parallel loss of symbiosis genes in relatives of nitrogen-fixing non-legume Parasponia.</title>
        <authorList>
            <person name="Van Velzen R."/>
            <person name="Holmer R."/>
            <person name="Bu F."/>
            <person name="Rutten L."/>
            <person name="Van Zeijl A."/>
            <person name="Liu W."/>
            <person name="Santuari L."/>
            <person name="Cao Q."/>
            <person name="Sharma T."/>
            <person name="Shen D."/>
            <person name="Roswanjaya Y."/>
            <person name="Wardhani T."/>
            <person name="Kalhor M.S."/>
            <person name="Jansen J."/>
            <person name="Van den Hoogen J."/>
            <person name="Gungor B."/>
            <person name="Hartog M."/>
            <person name="Hontelez J."/>
            <person name="Verver J."/>
            <person name="Yang W.-C."/>
            <person name="Schijlen E."/>
            <person name="Repin R."/>
            <person name="Schilthuizen M."/>
            <person name="Schranz E."/>
            <person name="Heidstra R."/>
            <person name="Miyata K."/>
            <person name="Fedorova E."/>
            <person name="Kohlen W."/>
            <person name="Bisseling T."/>
            <person name="Smit S."/>
            <person name="Geurts R."/>
        </authorList>
    </citation>
    <scope>NUCLEOTIDE SEQUENCE [LARGE SCALE GENOMIC DNA]</scope>
    <source>
        <strain evidence="3">cv. WU1-14</strain>
    </source>
</reference>
<organism evidence="2 3">
    <name type="scientific">Parasponia andersonii</name>
    <name type="common">Sponia andersonii</name>
    <dbReference type="NCBI Taxonomy" id="3476"/>
    <lineage>
        <taxon>Eukaryota</taxon>
        <taxon>Viridiplantae</taxon>
        <taxon>Streptophyta</taxon>
        <taxon>Embryophyta</taxon>
        <taxon>Tracheophyta</taxon>
        <taxon>Spermatophyta</taxon>
        <taxon>Magnoliopsida</taxon>
        <taxon>eudicotyledons</taxon>
        <taxon>Gunneridae</taxon>
        <taxon>Pentapetalae</taxon>
        <taxon>rosids</taxon>
        <taxon>fabids</taxon>
        <taxon>Rosales</taxon>
        <taxon>Cannabaceae</taxon>
        <taxon>Parasponia</taxon>
    </lineage>
</organism>
<evidence type="ECO:0000313" key="3">
    <source>
        <dbReference type="Proteomes" id="UP000237105"/>
    </source>
</evidence>
<gene>
    <name evidence="2" type="ORF">PanWU01x14_168730</name>
</gene>
<protein>
    <submittedName>
        <fullName evidence="2">Uncharacterized protein</fullName>
    </submittedName>
</protein>
<comment type="caution">
    <text evidence="2">The sequence shown here is derived from an EMBL/GenBank/DDBJ whole genome shotgun (WGS) entry which is preliminary data.</text>
</comment>
<accession>A0A2P5CAN1</accession>
<sequence length="106" mass="12542">MVVMSVVWAMACDVAAQDNGLALFRYRWPPSRSLSSLLLLLSLELKARSKTRILLSFFVWVLKIILVIGFIFEDCIHRYFHYMYNDEDETNKIFLLLFPFLFSINR</sequence>
<dbReference type="AlphaFoldDB" id="A0A2P5CAN1"/>
<keyword evidence="1" id="KW-0812">Transmembrane</keyword>
<evidence type="ECO:0000256" key="1">
    <source>
        <dbReference type="SAM" id="Phobius"/>
    </source>
</evidence>
<keyword evidence="1" id="KW-0472">Membrane</keyword>
<feature type="transmembrane region" description="Helical" evidence="1">
    <location>
        <begin position="53"/>
        <end position="72"/>
    </location>
</feature>
<evidence type="ECO:0000313" key="2">
    <source>
        <dbReference type="EMBL" id="PON58103.1"/>
    </source>
</evidence>
<keyword evidence="1" id="KW-1133">Transmembrane helix</keyword>
<name>A0A2P5CAN1_PARAD</name>
<keyword evidence="3" id="KW-1185">Reference proteome</keyword>